<organism evidence="1 2">
    <name type="scientific">Daphnia magna</name>
    <dbReference type="NCBI Taxonomy" id="35525"/>
    <lineage>
        <taxon>Eukaryota</taxon>
        <taxon>Metazoa</taxon>
        <taxon>Ecdysozoa</taxon>
        <taxon>Arthropoda</taxon>
        <taxon>Crustacea</taxon>
        <taxon>Branchiopoda</taxon>
        <taxon>Diplostraca</taxon>
        <taxon>Cladocera</taxon>
        <taxon>Anomopoda</taxon>
        <taxon>Daphniidae</taxon>
        <taxon>Daphnia</taxon>
    </lineage>
</organism>
<protein>
    <submittedName>
        <fullName evidence="1">Uncharacterized protein</fullName>
    </submittedName>
</protein>
<gene>
    <name evidence="1" type="ORF">APZ42_019881</name>
</gene>
<keyword evidence="2" id="KW-1185">Reference proteome</keyword>
<dbReference type="EMBL" id="LRGB01000944">
    <property type="protein sequence ID" value="KZS14514.1"/>
    <property type="molecule type" value="Genomic_DNA"/>
</dbReference>
<name>A0A164XS18_9CRUS</name>
<evidence type="ECO:0000313" key="2">
    <source>
        <dbReference type="Proteomes" id="UP000076858"/>
    </source>
</evidence>
<sequence>MVTISSFTHSVHHKYTNPRENIPMENIGNFCPSILNCTMLD</sequence>
<reference evidence="1 2" key="1">
    <citation type="submission" date="2016-03" db="EMBL/GenBank/DDBJ databases">
        <title>EvidentialGene: Evidence-directed Construction of Genes on Genomes.</title>
        <authorList>
            <person name="Gilbert D.G."/>
            <person name="Choi J.-H."/>
            <person name="Mockaitis K."/>
            <person name="Colbourne J."/>
            <person name="Pfrender M."/>
        </authorList>
    </citation>
    <scope>NUCLEOTIDE SEQUENCE [LARGE SCALE GENOMIC DNA]</scope>
    <source>
        <strain evidence="1 2">Xinb3</strain>
        <tissue evidence="1">Complete organism</tissue>
    </source>
</reference>
<accession>A0A164XS18</accession>
<dbReference type="Proteomes" id="UP000076858">
    <property type="component" value="Unassembled WGS sequence"/>
</dbReference>
<comment type="caution">
    <text evidence="1">The sequence shown here is derived from an EMBL/GenBank/DDBJ whole genome shotgun (WGS) entry which is preliminary data.</text>
</comment>
<dbReference type="AlphaFoldDB" id="A0A164XS18"/>
<proteinExistence type="predicted"/>
<evidence type="ECO:0000313" key="1">
    <source>
        <dbReference type="EMBL" id="KZS14514.1"/>
    </source>
</evidence>